<dbReference type="OrthoDB" id="2505754at2759"/>
<dbReference type="EMBL" id="FMWP01000010">
    <property type="protein sequence ID" value="SCZ87574.1"/>
    <property type="molecule type" value="Genomic_DNA"/>
</dbReference>
<dbReference type="STRING" id="289078.A0A2X0LNQ4"/>
<feature type="region of interest" description="Disordered" evidence="1">
    <location>
        <begin position="722"/>
        <end position="743"/>
    </location>
</feature>
<sequence length="743" mass="79327">MLHSLLNSSFRAKAGLAPTSSLSRPSPTARFDFDLDSLEQRRMADTNDFVQRDMMEVMTSLTQENARLRALLGSSVAGEDTPAASVQIAGADPVSKLPGASSRTSTIIEEHDPVAMYAELTAAKAAQAELAREVANLRATQRALVSSATEDQSSEVYLLRSSLAKLASELETEQARAADNDTKIRAEQDQVAMLRSKLDDQRRMIMSLQAAGPRRTSVESLGPPFSSTGRRSSFLDSAPRRKSSLGLNPNGTTVAHAPSNPGLGLAVESPQPNPPSSPSSARSFALQRLAQRRSSARLHAASELMLAEDDRTNRLRELRLGLTTTKIASRRSSLVTGVPDFIGAGNFDFDLEHGRQSSSSLRGRHGSAIEDDSSYPPSAPLRAAGRKDSVAVFESWSRRSSSSEFANANYESYLAQQAVLDAGHEDEVADIDDLRLHLQGLRIRLAEAEEGRRASEMCVQALRDFIVKQSSSVEGILGELSLPPMPSNSTTHDADEYCARRSSMPGAKAVVPVASALRSSFSDTSANNTNRKYTSEDAEDSSSTRRASAVSNSSSSTYLDRPKAARPVGVVFARPAIGDRSVSAPLFSGSFSFAALAPATAQIQGDTSPTMSSPYSPETETMPTFGVLPHHLSSDSCLSDADESLLFRRPRIHRSPESSAPSLTCSSGASESSDDDSRAPSPMVPGNDMGEPVGPCKIVEFAESIGITEVALNAYPLQGGLFATDKPSPTNSNGTVTPIMRLA</sequence>
<keyword evidence="3" id="KW-1185">Reference proteome</keyword>
<evidence type="ECO:0000313" key="3">
    <source>
        <dbReference type="Proteomes" id="UP000249723"/>
    </source>
</evidence>
<feature type="region of interest" description="Disordered" evidence="1">
    <location>
        <begin position="651"/>
        <end position="691"/>
    </location>
</feature>
<feature type="compositionally biased region" description="Polar residues" evidence="1">
    <location>
        <begin position="521"/>
        <end position="532"/>
    </location>
</feature>
<organism evidence="2 3">
    <name type="scientific">Microbotryum saponariae</name>
    <dbReference type="NCBI Taxonomy" id="289078"/>
    <lineage>
        <taxon>Eukaryota</taxon>
        <taxon>Fungi</taxon>
        <taxon>Dikarya</taxon>
        <taxon>Basidiomycota</taxon>
        <taxon>Pucciniomycotina</taxon>
        <taxon>Microbotryomycetes</taxon>
        <taxon>Microbotryales</taxon>
        <taxon>Microbotryaceae</taxon>
        <taxon>Microbotryum</taxon>
    </lineage>
</organism>
<feature type="compositionally biased region" description="Polar residues" evidence="1">
    <location>
        <begin position="727"/>
        <end position="736"/>
    </location>
</feature>
<evidence type="ECO:0000313" key="2">
    <source>
        <dbReference type="EMBL" id="SCZ87574.1"/>
    </source>
</evidence>
<feature type="compositionally biased region" description="Polar residues" evidence="1">
    <location>
        <begin position="603"/>
        <end position="622"/>
    </location>
</feature>
<reference evidence="3" key="1">
    <citation type="submission" date="2016-10" db="EMBL/GenBank/DDBJ databases">
        <authorList>
            <person name="Jeantristanb JTB J.-T."/>
            <person name="Ricardo R."/>
        </authorList>
    </citation>
    <scope>NUCLEOTIDE SEQUENCE [LARGE SCALE GENOMIC DNA]</scope>
</reference>
<dbReference type="Proteomes" id="UP000249723">
    <property type="component" value="Unassembled WGS sequence"/>
</dbReference>
<feature type="region of interest" description="Disordered" evidence="1">
    <location>
        <begin position="603"/>
        <end position="628"/>
    </location>
</feature>
<feature type="compositionally biased region" description="Low complexity" evidence="1">
    <location>
        <begin position="544"/>
        <end position="557"/>
    </location>
</feature>
<feature type="compositionally biased region" description="Polar residues" evidence="1">
    <location>
        <begin position="225"/>
        <end position="235"/>
    </location>
</feature>
<accession>A0A2X0LNQ4</accession>
<gene>
    <name evidence="2" type="ORF">BZ3500_MVSOF-1268-A1-R1_CHR2-2G05040</name>
</gene>
<evidence type="ECO:0000256" key="1">
    <source>
        <dbReference type="SAM" id="MobiDB-lite"/>
    </source>
</evidence>
<protein>
    <submittedName>
        <fullName evidence="2">BZ3500_MvSof-1268-A1-R1_Chr2-2g05040 protein</fullName>
    </submittedName>
</protein>
<proteinExistence type="predicted"/>
<feature type="region of interest" description="Disordered" evidence="1">
    <location>
        <begin position="521"/>
        <end position="560"/>
    </location>
</feature>
<feature type="region of interest" description="Disordered" evidence="1">
    <location>
        <begin position="355"/>
        <end position="382"/>
    </location>
</feature>
<feature type="region of interest" description="Disordered" evidence="1">
    <location>
        <begin position="210"/>
        <end position="284"/>
    </location>
</feature>
<dbReference type="AlphaFoldDB" id="A0A2X0LNQ4"/>
<name>A0A2X0LNQ4_9BASI</name>